<keyword evidence="1" id="KW-0175">Coiled coil</keyword>
<name>A0A1E7YVL7_9PROT</name>
<sequence>MSKYERRTNALERELMRIADKRSEAYAKYKELKREESYLRWYVLYRKTIAQAVTRAIWGE</sequence>
<dbReference type="AlphaFoldDB" id="A0A1E7YVL7"/>
<dbReference type="RefSeq" id="WP_309221204.1">
    <property type="nucleotide sequence ID" value="NZ_CP133598.1"/>
</dbReference>
<reference evidence="2 3" key="1">
    <citation type="submission" date="2016-06" db="EMBL/GenBank/DDBJ databases">
        <title>Gene turnover analysis identifies the evolutionary adaptation of the extremophile Acidithiobacillus caldus.</title>
        <authorList>
            <person name="Zhang X."/>
        </authorList>
    </citation>
    <scope>NUCLEOTIDE SEQUENCE [LARGE SCALE GENOMIC DNA]</scope>
    <source>
        <strain evidence="2 3">S1</strain>
    </source>
</reference>
<protein>
    <submittedName>
        <fullName evidence="2">Uncharacterized protein</fullName>
    </submittedName>
</protein>
<dbReference type="EMBL" id="LZYH01000522">
    <property type="protein sequence ID" value="OFC60514.1"/>
    <property type="molecule type" value="Genomic_DNA"/>
</dbReference>
<dbReference type="Proteomes" id="UP000175707">
    <property type="component" value="Unassembled WGS sequence"/>
</dbReference>
<proteinExistence type="predicted"/>
<evidence type="ECO:0000313" key="3">
    <source>
        <dbReference type="Proteomes" id="UP000175707"/>
    </source>
</evidence>
<gene>
    <name evidence="2" type="ORF">BAE30_07945</name>
</gene>
<organism evidence="2 3">
    <name type="scientific">Acidithiobacillus caldus</name>
    <dbReference type="NCBI Taxonomy" id="33059"/>
    <lineage>
        <taxon>Bacteria</taxon>
        <taxon>Pseudomonadati</taxon>
        <taxon>Pseudomonadota</taxon>
        <taxon>Acidithiobacillia</taxon>
        <taxon>Acidithiobacillales</taxon>
        <taxon>Acidithiobacillaceae</taxon>
        <taxon>Acidithiobacillus</taxon>
    </lineage>
</organism>
<feature type="coiled-coil region" evidence="1">
    <location>
        <begin position="1"/>
        <end position="35"/>
    </location>
</feature>
<evidence type="ECO:0000256" key="1">
    <source>
        <dbReference type="SAM" id="Coils"/>
    </source>
</evidence>
<accession>A0A1E7YVL7</accession>
<evidence type="ECO:0000313" key="2">
    <source>
        <dbReference type="EMBL" id="OFC60514.1"/>
    </source>
</evidence>
<comment type="caution">
    <text evidence="2">The sequence shown here is derived from an EMBL/GenBank/DDBJ whole genome shotgun (WGS) entry which is preliminary data.</text>
</comment>